<dbReference type="InterPro" id="IPR035986">
    <property type="entry name" value="PKD_dom_sf"/>
</dbReference>
<dbReference type="Pfam" id="PF13585">
    <property type="entry name" value="CHU_C"/>
    <property type="match status" value="1"/>
</dbReference>
<dbReference type="InterPro" id="IPR013783">
    <property type="entry name" value="Ig-like_fold"/>
</dbReference>
<dbReference type="Gene3D" id="2.60.40.10">
    <property type="entry name" value="Immunoglobulins"/>
    <property type="match status" value="1"/>
</dbReference>
<feature type="domain" description="PKD-like" evidence="2">
    <location>
        <begin position="1181"/>
        <end position="1265"/>
    </location>
</feature>
<evidence type="ECO:0000259" key="2">
    <source>
        <dbReference type="Pfam" id="PF19406"/>
    </source>
</evidence>
<dbReference type="InterPro" id="IPR045828">
    <property type="entry name" value="PKD_Bacteroidetes"/>
</dbReference>
<evidence type="ECO:0000259" key="1">
    <source>
        <dbReference type="Pfam" id="PF19081"/>
    </source>
</evidence>
<keyword evidence="4" id="KW-1185">Reference proteome</keyword>
<dbReference type="Proteomes" id="UP000429232">
    <property type="component" value="Chromosome"/>
</dbReference>
<dbReference type="InterPro" id="IPR026341">
    <property type="entry name" value="T9SS_type_B"/>
</dbReference>
<organism evidence="3 4">
    <name type="scientific">Mucilaginibacter ginkgonis</name>
    <dbReference type="NCBI Taxonomy" id="2682091"/>
    <lineage>
        <taxon>Bacteria</taxon>
        <taxon>Pseudomonadati</taxon>
        <taxon>Bacteroidota</taxon>
        <taxon>Sphingobacteriia</taxon>
        <taxon>Sphingobacteriales</taxon>
        <taxon>Sphingobacteriaceae</taxon>
        <taxon>Mucilaginibacter</taxon>
    </lineage>
</organism>
<name>A0A6I4HVN7_9SPHI</name>
<feature type="domain" description="Ig-like" evidence="1">
    <location>
        <begin position="831"/>
        <end position="909"/>
    </location>
</feature>
<evidence type="ECO:0000313" key="3">
    <source>
        <dbReference type="EMBL" id="QQL50315.1"/>
    </source>
</evidence>
<dbReference type="KEGG" id="mgik:GO620_002340"/>
<dbReference type="RefSeq" id="WP_157522465.1">
    <property type="nucleotide sequence ID" value="NZ_CP066775.1"/>
</dbReference>
<dbReference type="Pfam" id="PF19406">
    <property type="entry name" value="PKD_5"/>
    <property type="match status" value="3"/>
</dbReference>
<feature type="domain" description="Ig-like" evidence="1">
    <location>
        <begin position="257"/>
        <end position="337"/>
    </location>
</feature>
<reference evidence="3 4" key="1">
    <citation type="submission" date="2020-12" db="EMBL/GenBank/DDBJ databases">
        <title>HMF7856_wgs.fasta genome submission.</title>
        <authorList>
            <person name="Kang H."/>
            <person name="Kim H."/>
            <person name="Joh K."/>
        </authorList>
    </citation>
    <scope>NUCLEOTIDE SEQUENCE [LARGE SCALE GENOMIC DNA]</scope>
    <source>
        <strain evidence="3 4">HMF7856</strain>
    </source>
</reference>
<evidence type="ECO:0000313" key="4">
    <source>
        <dbReference type="Proteomes" id="UP000429232"/>
    </source>
</evidence>
<sequence length="1687" mass="173503">MKRLCICILLLLFSAATFAQNCIQSVAVNASSNTLCAGSSVTITAVPSGGSGTYSYQWNTGEVTSTITVTTPGTYTVTVTDGNAACGPASNSVTITNPSFLRVSDVFICGNSAATLTASGADSYQWYDTPGGNLLSTQASFTTPVLNASTIYYVVGTKAGCQTSPIAVRANVTALPDAPTAPSVSICAGSAATLSASSSTGIVFDWYTTPTGGTSLITSSDFTTPALTATTTYYVQTYNGSCPGPRTAVTVTVNPVPAKPQATGQTVCYNSSATLSATATSGIIKWFDSTFGNTPLATGASFQTPALTASTTFYVEAMDDQTGCASARVSVIVTVMPQVPHPTAPGTIVCTGNAATLTATSIQNGATFQWYDAASGGTLLSSAPTFITPPLSAETTYYVQSTYQGCVSLRTPVTVSVVTQPATPTVTGTAAVCAGNPASITASGAASYQWYDAATGGNLLYTGTTFVTPALSTSTSFYVQAVNGQCASVRVKFDVTVTPSPATPVVSGPTTAVCQGTATTLTATANGPVSWYDAATGGNVVATGNTFVTPALQATTTYYAETDNSSCNSARTPFTITVTPIPDPVFTYSSGTICQTAGGTRTPIIASGVTGPFTFTATPAGLNINPSTGVITVATSLPLKYTITLTSASNSCINASVSLQISPGGGQANFSYGQANYCQYGANPTPSFPPGSYAGAFSSAPAGLVFVDNTDGQIDLTASKPGTYTITNRLLCAGTSATATVTILPRPAINAGPDQYLASGTPAQLAGTAESTSSIVRWSGGTGTFSNPNILNPVYTPSPGESTATLTLTTVVPASDLCGAQSDQVVLTFAPLAPPTADGVTVCAGSVATVTATAPGGSYQWFATATGGTPLSGNNPFTVSPTVTTTYYVQTTFNGVTSARTPVTVTVTPAPNVTVTGNVICFDNKATLTATADVPGGTFQWFDANNVLLFTGPTYTTTFLQQNTTYYVQYVSLPCSSPLTPVNVTVNPLPTITSPLTAETCSATALNYHITSATTGVAYTWSRDAVTGIDNAAATGQTADITETLVNSTNNPINVVYTIVASSNSCSSNPFKLVVTVNPALKFTSSATQEICNGTSTNYQIQLNFTPTSISWSRAAVAGIRNPAISGQTSPTIHEILYNTTTAPVTVNYIYTAQSSGCASSTFNLAVIVDPAVRVNSPAAETVCSGTALNYKITSATPGTTFNWTRGGANGITNDNVSITNANTITETLINTTPDPIKVTYLITPVYNGCPGVVYAYVVTVNPTPPLPVITAPDRVCTGGTLTLNGPAVAGAIYAWTGPNNFTSALQSPSINNLTIANAGDYKLTLTLNGCVGPTATKTIGVDVQPVAAAGPDQTVCVGHFIQLHGTITGGISTGIWTTTGTGTFGPSNTDLNAIYMPSADDATKPNLVFTLTASALGSCTIATSNTTVTLVPAPTVNAGGNQNICDQNTVINLTAKTANAKTYLWTTTGTGKFITAANQPNATYLISTDDLKKGSVSFMIAATNDYCTSYDTKTVTFLPPPVVSAGKKLTYVLRGTAVTLEPTVNESNVTYLWSPGTYLNDVTAKNPIFTAIADQTFTLTVTDTLGCVSSAETSYIVLDPIVTYNTFTPNGDGVNDFWNIPALNSYPGAKVDIYNRYGRQVFHSIGYGTPWDGTFEGAPVPTGVYYYVITTKFSSQVYSGYVTVLR</sequence>
<dbReference type="Pfam" id="PF19081">
    <property type="entry name" value="Ig_7"/>
    <property type="match status" value="7"/>
</dbReference>
<gene>
    <name evidence="3" type="ORF">GO620_002340</name>
</gene>
<dbReference type="InterPro" id="IPR044023">
    <property type="entry name" value="Ig_7"/>
</dbReference>
<feature type="domain" description="PKD-like" evidence="2">
    <location>
        <begin position="999"/>
        <end position="1079"/>
    </location>
</feature>
<protein>
    <submittedName>
        <fullName evidence="3">Gliding motility-associated C-terminal domain-containing protein</fullName>
    </submittedName>
</protein>
<dbReference type="EMBL" id="CP066775">
    <property type="protein sequence ID" value="QQL50315.1"/>
    <property type="molecule type" value="Genomic_DNA"/>
</dbReference>
<feature type="domain" description="Ig-like" evidence="1">
    <location>
        <begin position="176"/>
        <end position="255"/>
    </location>
</feature>
<proteinExistence type="predicted"/>
<dbReference type="SUPFAM" id="SSF49299">
    <property type="entry name" value="PKD domain"/>
    <property type="match status" value="1"/>
</dbReference>
<dbReference type="NCBIfam" id="TIGR04131">
    <property type="entry name" value="Bac_Flav_CTERM"/>
    <property type="match status" value="1"/>
</dbReference>
<accession>A0A6I4HVN7</accession>
<feature type="domain" description="Ig-like" evidence="1">
    <location>
        <begin position="501"/>
        <end position="580"/>
    </location>
</feature>
<feature type="domain" description="PKD-like" evidence="2">
    <location>
        <begin position="1089"/>
        <end position="1171"/>
    </location>
</feature>
<feature type="domain" description="Ig-like" evidence="1">
    <location>
        <begin position="911"/>
        <end position="988"/>
    </location>
</feature>
<feature type="domain" description="Ig-like" evidence="1">
    <location>
        <begin position="104"/>
        <end position="172"/>
    </location>
</feature>
<feature type="domain" description="Ig-like" evidence="1">
    <location>
        <begin position="421"/>
        <end position="499"/>
    </location>
</feature>